<dbReference type="eggNOG" id="ENOG502RRQG">
    <property type="taxonomic scope" value="Eukaryota"/>
</dbReference>
<dbReference type="Gramene" id="OPUNC05G01740.1">
    <property type="protein sequence ID" value="OPUNC05G01740.1"/>
    <property type="gene ID" value="OPUNC05G01740"/>
</dbReference>
<dbReference type="HOGENOM" id="CLU_010721_6_0_1"/>
<dbReference type="InterPro" id="IPR053772">
    <property type="entry name" value="At1g61320/At1g61330-like"/>
</dbReference>
<reference evidence="2" key="1">
    <citation type="submission" date="2015-04" db="UniProtKB">
        <authorList>
            <consortium name="EnsemblPlants"/>
        </authorList>
    </citation>
    <scope>IDENTIFICATION</scope>
</reference>
<organism evidence="2">
    <name type="scientific">Oryza punctata</name>
    <name type="common">Red rice</name>
    <dbReference type="NCBI Taxonomy" id="4537"/>
    <lineage>
        <taxon>Eukaryota</taxon>
        <taxon>Viridiplantae</taxon>
        <taxon>Streptophyta</taxon>
        <taxon>Embryophyta</taxon>
        <taxon>Tracheophyta</taxon>
        <taxon>Spermatophyta</taxon>
        <taxon>Magnoliopsida</taxon>
        <taxon>Liliopsida</taxon>
        <taxon>Poales</taxon>
        <taxon>Poaceae</taxon>
        <taxon>BOP clade</taxon>
        <taxon>Oryzoideae</taxon>
        <taxon>Oryzeae</taxon>
        <taxon>Oryzinae</taxon>
        <taxon>Oryza</taxon>
    </lineage>
</organism>
<keyword evidence="3" id="KW-1185">Reference proteome</keyword>
<dbReference type="OMA" id="SHANVIC"/>
<dbReference type="InterPro" id="IPR032675">
    <property type="entry name" value="LRR_dom_sf"/>
</dbReference>
<dbReference type="InterPro" id="IPR055357">
    <property type="entry name" value="LRR_At1g61320_AtMIF1"/>
</dbReference>
<feature type="domain" description="At1g61320/AtMIF1 LRR" evidence="1">
    <location>
        <begin position="37"/>
        <end position="253"/>
    </location>
</feature>
<dbReference type="Proteomes" id="UP000026962">
    <property type="component" value="Chromosome 5"/>
</dbReference>
<protein>
    <recommendedName>
        <fullName evidence="1">At1g61320/AtMIF1 LRR domain-containing protein</fullName>
    </recommendedName>
</protein>
<proteinExistence type="predicted"/>
<evidence type="ECO:0000259" key="1">
    <source>
        <dbReference type="Pfam" id="PF23622"/>
    </source>
</evidence>
<evidence type="ECO:0000313" key="3">
    <source>
        <dbReference type="Proteomes" id="UP000026962"/>
    </source>
</evidence>
<dbReference type="AlphaFoldDB" id="A0A0E0KY12"/>
<dbReference type="Pfam" id="PF23622">
    <property type="entry name" value="LRR_At1g61320_AtMIF1"/>
    <property type="match status" value="1"/>
</dbReference>
<dbReference type="SUPFAM" id="SSF52047">
    <property type="entry name" value="RNI-like"/>
    <property type="match status" value="1"/>
</dbReference>
<dbReference type="EnsemblPlants" id="OPUNC05G01740.1">
    <property type="protein sequence ID" value="OPUNC05G01740.1"/>
    <property type="gene ID" value="OPUNC05G01740"/>
</dbReference>
<dbReference type="PANTHER" id="PTHR34145">
    <property type="entry name" value="OS02G0105600 PROTEIN"/>
    <property type="match status" value="1"/>
</dbReference>
<sequence>MAAFLRSWGCHPNLALDRITLCSNPLERSFTCKIDNILRNHSSIGLKILRLDLDDDPNNFLYVDSWLQVAVTPGIEELTLMLYEKYNFPCSLLSDGVRNSIRYLRLRSCAFHPTVELGPLRSLTSLRLQSVRITEDELGCFLSNSLALEQLKLTSCKEIIFLKIPCVLQQLKSLTVMACHRLPVLESEAPNLSHIYLHRGKIKFSPGEALEMKDFTLSHANVICDARAEFPSIMPNLETLLLHSCQEYLRNGCSTNRSLEVLPHT</sequence>
<dbReference type="Gene3D" id="3.80.10.10">
    <property type="entry name" value="Ribonuclease Inhibitor"/>
    <property type="match status" value="1"/>
</dbReference>
<dbReference type="PANTHER" id="PTHR34145:SF52">
    <property type="entry name" value="OS02G0105800 PROTEIN"/>
    <property type="match status" value="1"/>
</dbReference>
<evidence type="ECO:0000313" key="2">
    <source>
        <dbReference type="EnsemblPlants" id="OPUNC05G01740.1"/>
    </source>
</evidence>
<accession>A0A0E0KY12</accession>
<name>A0A0E0KY12_ORYPU</name>
<reference evidence="2" key="2">
    <citation type="submission" date="2018-05" db="EMBL/GenBank/DDBJ databases">
        <title>OpunRS2 (Oryza punctata Reference Sequence Version 2).</title>
        <authorList>
            <person name="Zhang J."/>
            <person name="Kudrna D."/>
            <person name="Lee S."/>
            <person name="Talag J."/>
            <person name="Welchert J."/>
            <person name="Wing R.A."/>
        </authorList>
    </citation>
    <scope>NUCLEOTIDE SEQUENCE [LARGE SCALE GENOMIC DNA]</scope>
</reference>